<keyword evidence="3" id="KW-1185">Reference proteome</keyword>
<organism evidence="2 3">
    <name type="scientific">Coprococcus aceti</name>
    <dbReference type="NCBI Taxonomy" id="2981786"/>
    <lineage>
        <taxon>Bacteria</taxon>
        <taxon>Bacillati</taxon>
        <taxon>Bacillota</taxon>
        <taxon>Clostridia</taxon>
        <taxon>Lachnospirales</taxon>
        <taxon>Lachnospiraceae</taxon>
        <taxon>Coprococcus</taxon>
    </lineage>
</organism>
<comment type="caution">
    <text evidence="2">The sequence shown here is derived from an EMBL/GenBank/DDBJ whole genome shotgun (WGS) entry which is preliminary data.</text>
</comment>
<keyword evidence="1" id="KW-0472">Membrane</keyword>
<proteinExistence type="predicted"/>
<sequence length="475" mass="51614">MAFAYVIALYIVYMKIDERGNSESGKVKNRTIELIYGARTAVRMGLLLFVLAECSRQLMLKRYTVIAISIPLLLACLYMGSRGTRGMVRFAESVFWFAVAAGAVVILSSVSNLDLSVLKTVTEIGDEGGANLTISRVMARGGLLFLGFSAMETVVLVYIHVIRRRRGMLCAAVGTSTIIGIMCSIIVICTLGTGALMAKEKNILYIVGAMELPGGVKLRPLMLVCYLVIVFGVMALVPNVIGGWGAVDRLGVRHRWLWKTLWAVLAFAACLWAGMLPGQQDRIKIISGYLILVDVPLSIILPAASLAGKWPVKKSAGLAAVLLTACILSGCEYKPVEDVDYVNAVIIERSTEEPVGGGLRYSLVITGLDDDEDSLTEEGVYQVDAGSLADACRSYNESHAKSLDTSHVEYIVAENTQVMNEAAAELEKEFATSYVTVVIEQNILEKTGDNNTNEYLKTHYEGQCLATYARDGICE</sequence>
<evidence type="ECO:0000313" key="3">
    <source>
        <dbReference type="Proteomes" id="UP001494672"/>
    </source>
</evidence>
<dbReference type="EMBL" id="JBBNGJ010000002">
    <property type="protein sequence ID" value="MEQ2592058.1"/>
    <property type="molecule type" value="Genomic_DNA"/>
</dbReference>
<feature type="transmembrane region" description="Helical" evidence="1">
    <location>
        <begin position="286"/>
        <end position="307"/>
    </location>
</feature>
<evidence type="ECO:0000313" key="2">
    <source>
        <dbReference type="EMBL" id="MEQ2592058.1"/>
    </source>
</evidence>
<dbReference type="Proteomes" id="UP001494672">
    <property type="component" value="Unassembled WGS sequence"/>
</dbReference>
<reference evidence="2 3" key="1">
    <citation type="submission" date="2024-04" db="EMBL/GenBank/DDBJ databases">
        <title>Human intestinal bacterial collection.</title>
        <authorList>
            <person name="Pauvert C."/>
            <person name="Hitch T.C.A."/>
            <person name="Clavel T."/>
        </authorList>
    </citation>
    <scope>NUCLEOTIDE SEQUENCE [LARGE SCALE GENOMIC DNA]</scope>
    <source>
        <strain evidence="2 3">CLA-AA-H181</strain>
    </source>
</reference>
<feature type="transmembrane region" description="Helical" evidence="1">
    <location>
        <begin position="142"/>
        <end position="162"/>
    </location>
</feature>
<keyword evidence="1" id="KW-1133">Transmembrane helix</keyword>
<feature type="transmembrane region" description="Helical" evidence="1">
    <location>
        <begin position="256"/>
        <end position="274"/>
    </location>
</feature>
<accession>A0ABV1I862</accession>
<evidence type="ECO:0000256" key="1">
    <source>
        <dbReference type="SAM" id="Phobius"/>
    </source>
</evidence>
<feature type="transmembrane region" description="Helical" evidence="1">
    <location>
        <begin position="93"/>
        <end position="111"/>
    </location>
</feature>
<feature type="transmembrane region" description="Helical" evidence="1">
    <location>
        <begin position="169"/>
        <end position="198"/>
    </location>
</feature>
<gene>
    <name evidence="2" type="ORF">AAAU18_03925</name>
</gene>
<keyword evidence="1" id="KW-0812">Transmembrane</keyword>
<name>A0ABV1I862_9FIRM</name>
<protein>
    <submittedName>
        <fullName evidence="2">Uncharacterized protein</fullName>
    </submittedName>
</protein>
<feature type="transmembrane region" description="Helical" evidence="1">
    <location>
        <begin position="218"/>
        <end position="244"/>
    </location>
</feature>
<feature type="transmembrane region" description="Helical" evidence="1">
    <location>
        <begin position="63"/>
        <end position="81"/>
    </location>
</feature>